<dbReference type="Proteomes" id="UP001229346">
    <property type="component" value="Unassembled WGS sequence"/>
</dbReference>
<evidence type="ECO:0000259" key="2">
    <source>
        <dbReference type="PROSITE" id="PS51272"/>
    </source>
</evidence>
<dbReference type="Gene3D" id="2.60.40.1220">
    <property type="match status" value="1"/>
</dbReference>
<dbReference type="NCBIfam" id="TIGR02059">
    <property type="entry name" value="swm_rep_I"/>
    <property type="match status" value="4"/>
</dbReference>
<evidence type="ECO:0000256" key="1">
    <source>
        <dbReference type="ARBA" id="ARBA00022729"/>
    </source>
</evidence>
<feature type="domain" description="SLH" evidence="2">
    <location>
        <begin position="1261"/>
        <end position="1321"/>
    </location>
</feature>
<reference evidence="3 4" key="1">
    <citation type="submission" date="2023-07" db="EMBL/GenBank/DDBJ databases">
        <title>Sorghum-associated microbial communities from plants grown in Nebraska, USA.</title>
        <authorList>
            <person name="Schachtman D."/>
        </authorList>
    </citation>
    <scope>NUCLEOTIDE SEQUENCE [LARGE SCALE GENOMIC DNA]</scope>
    <source>
        <strain evidence="3 4">CC482</strain>
    </source>
</reference>
<dbReference type="InterPro" id="IPR028059">
    <property type="entry name" value="SWM_rpt"/>
</dbReference>
<feature type="domain" description="SLH" evidence="2">
    <location>
        <begin position="1322"/>
        <end position="1385"/>
    </location>
</feature>
<sequence length="1453" mass="152154">MKRTSKLSLFIAVVLMLQIGLTGWSSQAQYASAAAAGPMALSLSPADNLTNVAPGAVLKIIFDENIAKGSSANTITIYEASTNTSFESLSVTSSRVRILANKSEVTIDPQKDFDLNTNYYVLITAGAFVNESNGAGYAGIQAADAWNFKTIENSDTIPLNLDSHAPQGTGISTNTAITLNFSKPVFATSGNITVVSGDDSQNIPVTSSAVRGSGTSTITITPSVALQPNRSYKVTIGSGLFQDEWGNAYSGTNWDFTTMDSPVKIAAPFFPADDAANAETNTKLIATFNTAVSAVSNKYIHIKVVGTNETFQSIRATSTVVVDNTVTITPSPTLRPNTSYYVVIDSGAYEIAGTSDYFTGITNASVWNFTTKDSTAPTITTLSPANRATAANVNTKLQMFFNENVLPSSGNIEIRVSGTGALFRSIPVTSDLVTGGGTNTITIDPNKAYNGEVKKPFVNNTKYYVVVGNTAFRDAAGNYYGGITTSAGWTFTVTSDTNKPIAIAQWPANNAIAVKENAEFTMTFNEGIALSDEYLAGTAKATIFGVGTGTSINGTLTVDSTNEKKLIIKPDNFLTRTTSYYINIDPNVITDVAGNYYVGIQNEYQWAFKTIGTDLTPPVISKVEANDSSVILTYNEELNTNVKPLPGSFYITVNGAFRPVNSVQVNSTTVVLTHSNPILSGQQVKLSYTRGTPLGLIQDLSENPAASIVNMDVSLVSDTTIPKLLGITASGSSVTLSFSKNLIAPSTNAYLQFSVSIGGTVYYPIAISGNGSVVVLTVNTVITGSQSVRVSYSPGSYPIRDSSGNNVAAFTNVSATSGTDRTAPKVETITANNLLVAIKYDESLNPAMKPTAGQYSVLVDNVPRTVTSVSVVGDIVTLALSTAVNSGQSVKVSYSQSGIALMDLADNQAPAFTQVTAESGDAKSGLLGAVAKGTTVTLTFNESLNSNSVPSTIQFTVKVKGVLSPVSLVTISETAVKLTLSASPGIGDAMTLSYYSNGLGLQTSKGVTLDGFENVNVANQTTLLDTLSGDFESVDGGIGIKSSTVTSAIDTSPAGMSANRYTLPQDKISQAYQTARTAGVASPKVVFTVPSTESAAIVSVPLSALDSAYRSGPASIFKVIYGDISYEIPLAALDYYAIAASLNAGGSVGNLLIKIDRVSSSLTTNLSSVLGTTGGQMIAGPLHFEVSASSGSIVKPIAGFKGYVKRSIETYASVPSGNAAVVWYDEQAGAISYVPTTFTTAGGKTTATFMRKGNSAYALVQSSKTYSDVATHWAAASINTLVRKYIIDGRTSTKFEPKANITRGEFATYIAKGLGLTGNKTAAAKFKDVNSNTTMGAYIGAANEAGIIFGNTDGTFKPNSPITRQDMAVMMIRAATVGGTAITLPSSTSTYLSTFADKGKIGSYAQTDVAKAVYSGIMYGKTTTTMSPLTNATRAEGAALIMRLLEHLDFITP</sequence>
<comment type="caution">
    <text evidence="3">The sequence shown here is derived from an EMBL/GenBank/DDBJ whole genome shotgun (WGS) entry which is preliminary data.</text>
</comment>
<dbReference type="InterPro" id="IPR032812">
    <property type="entry name" value="SbsA_Ig"/>
</dbReference>
<protein>
    <submittedName>
        <fullName evidence="3">Repeat protein (TIGR02059 family)</fullName>
    </submittedName>
</protein>
<evidence type="ECO:0000313" key="3">
    <source>
        <dbReference type="EMBL" id="MDQ0113644.1"/>
    </source>
</evidence>
<dbReference type="Pfam" id="PF13205">
    <property type="entry name" value="Big_5"/>
    <property type="match status" value="5"/>
</dbReference>
<dbReference type="PROSITE" id="PS51272">
    <property type="entry name" value="SLH"/>
    <property type="match status" value="3"/>
</dbReference>
<dbReference type="Pfam" id="PF00395">
    <property type="entry name" value="SLH"/>
    <property type="match status" value="3"/>
</dbReference>
<feature type="domain" description="SLH" evidence="2">
    <location>
        <begin position="1392"/>
        <end position="1453"/>
    </location>
</feature>
<dbReference type="InterPro" id="IPR001119">
    <property type="entry name" value="SLH_dom"/>
</dbReference>
<name>A0ABT9U1Z3_PAEHA</name>
<dbReference type="EMBL" id="JAUSSU010000005">
    <property type="protein sequence ID" value="MDQ0113644.1"/>
    <property type="molecule type" value="Genomic_DNA"/>
</dbReference>
<dbReference type="InterPro" id="IPR014755">
    <property type="entry name" value="Cu-Rt/internalin_Ig-like"/>
</dbReference>
<organism evidence="3 4">
    <name type="scientific">Paenibacillus harenae</name>
    <dbReference type="NCBI Taxonomy" id="306543"/>
    <lineage>
        <taxon>Bacteria</taxon>
        <taxon>Bacillati</taxon>
        <taxon>Bacillota</taxon>
        <taxon>Bacilli</taxon>
        <taxon>Bacillales</taxon>
        <taxon>Paenibacillaceae</taxon>
        <taxon>Paenibacillus</taxon>
    </lineage>
</organism>
<dbReference type="RefSeq" id="WP_307204857.1">
    <property type="nucleotide sequence ID" value="NZ_JAUSSU010000005.1"/>
</dbReference>
<accession>A0ABT9U1Z3</accession>
<keyword evidence="4" id="KW-1185">Reference proteome</keyword>
<evidence type="ECO:0000313" key="4">
    <source>
        <dbReference type="Proteomes" id="UP001229346"/>
    </source>
</evidence>
<keyword evidence="1" id="KW-0732">Signal</keyword>
<gene>
    <name evidence="3" type="ORF">J2T15_003085</name>
</gene>
<proteinExistence type="predicted"/>
<dbReference type="InterPro" id="IPR011801">
    <property type="entry name" value="Swm_rep_I_cyn"/>
</dbReference>
<dbReference type="Pfam" id="PF13753">
    <property type="entry name" value="SWM_repeat"/>
    <property type="match status" value="3"/>
</dbReference>